<reference evidence="1" key="1">
    <citation type="submission" date="2018-10" db="EMBL/GenBank/DDBJ databases">
        <title>Hidden diversity of soil giant viruses.</title>
        <authorList>
            <person name="Schulz F."/>
            <person name="Alteio L."/>
            <person name="Goudeau D."/>
            <person name="Ryan E.M."/>
            <person name="Malmstrom R.R."/>
            <person name="Blanchard J."/>
            <person name="Woyke T."/>
        </authorList>
    </citation>
    <scope>NUCLEOTIDE SEQUENCE</scope>
    <source>
        <strain evidence="1">BAV1</strain>
    </source>
</reference>
<protein>
    <submittedName>
        <fullName evidence="1">Uncharacterized protein</fullName>
    </submittedName>
</protein>
<accession>A0A3G4ZT37</accession>
<evidence type="ECO:0000313" key="1">
    <source>
        <dbReference type="EMBL" id="AYV77171.1"/>
    </source>
</evidence>
<dbReference type="EMBL" id="MK072013">
    <property type="protein sequence ID" value="AYV77171.1"/>
    <property type="molecule type" value="Genomic_DNA"/>
</dbReference>
<name>A0A3G4ZT37_9VIRU</name>
<proteinExistence type="predicted"/>
<sequence>MQEVLSRIYCGYNPKSFDDVQSSLGNNEEYFRNSLSDHLLFGNHEGSENSLVFDSSDDRSAHDTLIRCLHGYSTDTDSNEESRALVSQYRASLVKTLEKS</sequence>
<organism evidence="1">
    <name type="scientific">Barrevirus sp</name>
    <dbReference type="NCBI Taxonomy" id="2487763"/>
    <lineage>
        <taxon>Viruses</taxon>
        <taxon>Varidnaviria</taxon>
        <taxon>Bamfordvirae</taxon>
        <taxon>Nucleocytoviricota</taxon>
        <taxon>Megaviricetes</taxon>
        <taxon>Imitervirales</taxon>
        <taxon>Mimiviridae</taxon>
        <taxon>Klosneuvirinae</taxon>
    </lineage>
</organism>
<gene>
    <name evidence="1" type="ORF">Barrevirus16_9</name>
</gene>